<protein>
    <submittedName>
        <fullName evidence="2">Uncharacterized protein</fullName>
    </submittedName>
</protein>
<organism evidence="2 3">
    <name type="scientific">Vittaforma corneae (strain ATCC 50505)</name>
    <name type="common">Microsporidian parasite</name>
    <name type="synonym">Nosema corneum</name>
    <dbReference type="NCBI Taxonomy" id="993615"/>
    <lineage>
        <taxon>Eukaryota</taxon>
        <taxon>Fungi</taxon>
        <taxon>Fungi incertae sedis</taxon>
        <taxon>Microsporidia</taxon>
        <taxon>Nosematidae</taxon>
        <taxon>Vittaforma</taxon>
    </lineage>
</organism>
<feature type="compositionally biased region" description="Polar residues" evidence="1">
    <location>
        <begin position="39"/>
        <end position="48"/>
    </location>
</feature>
<feature type="compositionally biased region" description="Basic residues" evidence="1">
    <location>
        <begin position="89"/>
        <end position="104"/>
    </location>
</feature>
<feature type="compositionally biased region" description="Basic and acidic residues" evidence="1">
    <location>
        <begin position="49"/>
        <end position="61"/>
    </location>
</feature>
<proteinExistence type="predicted"/>
<dbReference type="HOGENOM" id="CLU_2252140_0_0_1"/>
<dbReference type="InParanoid" id="L2GNJ3"/>
<dbReference type="GeneID" id="19881531"/>
<feature type="region of interest" description="Disordered" evidence="1">
    <location>
        <begin position="8"/>
        <end position="104"/>
    </location>
</feature>
<evidence type="ECO:0000313" key="2">
    <source>
        <dbReference type="EMBL" id="ELA42174.1"/>
    </source>
</evidence>
<accession>L2GNJ3</accession>
<sequence length="104" mass="11336">MILIIASSVLSWNLPSGHDNSEKSTGTDNPQKDDPSQPSPNEQPAENPNKSDDNSDKKEPDQPNVENNPAFPKVGGNSNLHSQIESGQKKKAKGKLRSNLRIHN</sequence>
<name>L2GNJ3_VITCO</name>
<dbReference type="RefSeq" id="XP_007604266.1">
    <property type="nucleotide sequence ID" value="XM_007604204.1"/>
</dbReference>
<dbReference type="EMBL" id="JH370134">
    <property type="protein sequence ID" value="ELA42174.1"/>
    <property type="molecule type" value="Genomic_DNA"/>
</dbReference>
<gene>
    <name evidence="2" type="ORF">VICG_00817</name>
</gene>
<feature type="compositionally biased region" description="Polar residues" evidence="1">
    <location>
        <begin position="76"/>
        <end position="86"/>
    </location>
</feature>
<dbReference type="Proteomes" id="UP000011082">
    <property type="component" value="Unassembled WGS sequence"/>
</dbReference>
<keyword evidence="3" id="KW-1185">Reference proteome</keyword>
<evidence type="ECO:0000256" key="1">
    <source>
        <dbReference type="SAM" id="MobiDB-lite"/>
    </source>
</evidence>
<dbReference type="VEuPathDB" id="MicrosporidiaDB:VICG_00817"/>
<evidence type="ECO:0000313" key="3">
    <source>
        <dbReference type="Proteomes" id="UP000011082"/>
    </source>
</evidence>
<reference evidence="3" key="1">
    <citation type="submission" date="2011-05" db="EMBL/GenBank/DDBJ databases">
        <title>The genome sequence of Vittaforma corneae strain ATCC 50505.</title>
        <authorList>
            <consortium name="The Broad Institute Genome Sequencing Platform"/>
            <person name="Cuomo C."/>
            <person name="Didier E."/>
            <person name="Bowers L."/>
            <person name="Young S.K."/>
            <person name="Zeng Q."/>
            <person name="Gargeya S."/>
            <person name="Fitzgerald M."/>
            <person name="Haas B."/>
            <person name="Abouelleil A."/>
            <person name="Alvarado L."/>
            <person name="Arachchi H.M."/>
            <person name="Berlin A."/>
            <person name="Chapman S.B."/>
            <person name="Gearin G."/>
            <person name="Goldberg J."/>
            <person name="Griggs A."/>
            <person name="Gujja S."/>
            <person name="Hansen M."/>
            <person name="Heiman D."/>
            <person name="Howarth C."/>
            <person name="Larimer J."/>
            <person name="Lui A."/>
            <person name="MacDonald P.J.P."/>
            <person name="McCowen C."/>
            <person name="Montmayeur A."/>
            <person name="Murphy C."/>
            <person name="Neiman D."/>
            <person name="Pearson M."/>
            <person name="Priest M."/>
            <person name="Roberts A."/>
            <person name="Saif S."/>
            <person name="Shea T."/>
            <person name="Sisk P."/>
            <person name="Stolte C."/>
            <person name="Sykes S."/>
            <person name="Wortman J."/>
            <person name="Nusbaum C."/>
            <person name="Birren B."/>
        </authorList>
    </citation>
    <scope>NUCLEOTIDE SEQUENCE [LARGE SCALE GENOMIC DNA]</scope>
    <source>
        <strain evidence="3">ATCC 50505</strain>
    </source>
</reference>
<dbReference type="AlphaFoldDB" id="L2GNJ3"/>